<keyword evidence="2" id="KW-0288">FMN</keyword>
<dbReference type="Proteomes" id="UP000028880">
    <property type="component" value="Unassembled WGS sequence"/>
</dbReference>
<dbReference type="AlphaFoldDB" id="A0A024K2H4"/>
<dbReference type="NCBIfam" id="TIGR03619">
    <property type="entry name" value="F420_Rv2161c"/>
    <property type="match status" value="1"/>
</dbReference>
<protein>
    <submittedName>
        <fullName evidence="7">LLM class F420-dependent oxidoreductase</fullName>
    </submittedName>
    <submittedName>
        <fullName evidence="6">Putative F420-dependent oxidoreductase,c family</fullName>
    </submittedName>
</protein>
<evidence type="ECO:0000313" key="6">
    <source>
        <dbReference type="EMBL" id="CDO90116.1"/>
    </source>
</evidence>
<gene>
    <name evidence="7" type="ORF">AWC29_27245</name>
    <name evidence="6" type="ORF">BN973_04509</name>
</gene>
<dbReference type="Gene3D" id="3.20.20.30">
    <property type="entry name" value="Luciferase-like domain"/>
    <property type="match status" value="1"/>
</dbReference>
<dbReference type="RefSeq" id="WP_036470893.1">
    <property type="nucleotide sequence ID" value="NZ_HG964446.1"/>
</dbReference>
<dbReference type="Pfam" id="PF00296">
    <property type="entry name" value="Bac_luciferase"/>
    <property type="match status" value="1"/>
</dbReference>
<evidence type="ECO:0000313" key="7">
    <source>
        <dbReference type="EMBL" id="ORX00253.1"/>
    </source>
</evidence>
<reference evidence="6" key="1">
    <citation type="journal article" date="2014" name="Genome Announc.">
        <title>Draft Genome Sequence of Mycobacterium triplex DSM 44626.</title>
        <authorList>
            <person name="Sassi M."/>
            <person name="Croce O."/>
            <person name="Robert C."/>
            <person name="Raoult D."/>
            <person name="Drancourt M."/>
        </authorList>
    </citation>
    <scope>NUCLEOTIDE SEQUENCE [LARGE SCALE GENOMIC DNA]</scope>
    <source>
        <strain evidence="6">DSM 44626</strain>
    </source>
</reference>
<reference evidence="6" key="2">
    <citation type="submission" date="2014-04" db="EMBL/GenBank/DDBJ databases">
        <authorList>
            <person name="Xu Y.W."/>
            <person name="Yang Q."/>
        </authorList>
    </citation>
    <scope>NUCLEOTIDE SEQUENCE</scope>
    <source>
        <strain evidence="6">DSM 44626</strain>
    </source>
</reference>
<dbReference type="EMBL" id="HG964446">
    <property type="protein sequence ID" value="CDO90116.1"/>
    <property type="molecule type" value="Genomic_DNA"/>
</dbReference>
<dbReference type="PANTHER" id="PTHR42847">
    <property type="entry name" value="ALKANESULFONATE MONOOXYGENASE"/>
    <property type="match status" value="1"/>
</dbReference>
<keyword evidence="3" id="KW-0560">Oxidoreductase</keyword>
<evidence type="ECO:0000256" key="2">
    <source>
        <dbReference type="ARBA" id="ARBA00022643"/>
    </source>
</evidence>
<organism evidence="6">
    <name type="scientific">Mycobacterium triplex</name>
    <dbReference type="NCBI Taxonomy" id="47839"/>
    <lineage>
        <taxon>Bacteria</taxon>
        <taxon>Bacillati</taxon>
        <taxon>Actinomycetota</taxon>
        <taxon>Actinomycetes</taxon>
        <taxon>Mycobacteriales</taxon>
        <taxon>Mycobacteriaceae</taxon>
        <taxon>Mycobacterium</taxon>
        <taxon>Mycobacterium simiae complex</taxon>
    </lineage>
</organism>
<keyword evidence="4" id="KW-0503">Monooxygenase</keyword>
<evidence type="ECO:0000256" key="4">
    <source>
        <dbReference type="ARBA" id="ARBA00023033"/>
    </source>
</evidence>
<dbReference type="InterPro" id="IPR036661">
    <property type="entry name" value="Luciferase-like_sf"/>
</dbReference>
<reference evidence="7 8" key="3">
    <citation type="submission" date="2016-01" db="EMBL/GenBank/DDBJ databases">
        <title>The new phylogeny of the genus Mycobacterium.</title>
        <authorList>
            <person name="Tarcisio F."/>
            <person name="Conor M."/>
            <person name="Antonella G."/>
            <person name="Elisabetta G."/>
            <person name="Giulia F.S."/>
            <person name="Sara T."/>
            <person name="Anna F."/>
            <person name="Clotilde B."/>
            <person name="Roberto B."/>
            <person name="Veronica D.S."/>
            <person name="Fabio R."/>
            <person name="Monica P."/>
            <person name="Olivier J."/>
            <person name="Enrico T."/>
            <person name="Nicola S."/>
        </authorList>
    </citation>
    <scope>NUCLEOTIDE SEQUENCE [LARGE SCALE GENOMIC DNA]</scope>
    <source>
        <strain evidence="7 8">DSM 44626</strain>
    </source>
</reference>
<dbReference type="InterPro" id="IPR050172">
    <property type="entry name" value="SsuD_RutA_monooxygenase"/>
</dbReference>
<dbReference type="GO" id="GO:0046306">
    <property type="term" value="P:alkanesulfonate catabolic process"/>
    <property type="evidence" value="ECO:0007669"/>
    <property type="project" value="TreeGrafter"/>
</dbReference>
<dbReference type="Proteomes" id="UP000193710">
    <property type="component" value="Unassembled WGS sequence"/>
</dbReference>
<dbReference type="STRING" id="47839.BN973_04509"/>
<evidence type="ECO:0000256" key="1">
    <source>
        <dbReference type="ARBA" id="ARBA00022630"/>
    </source>
</evidence>
<evidence type="ECO:0000259" key="5">
    <source>
        <dbReference type="Pfam" id="PF00296"/>
    </source>
</evidence>
<keyword evidence="8" id="KW-1185">Reference proteome</keyword>
<name>A0A024K2H4_9MYCO</name>
<accession>A0A024K2H4</accession>
<sequence>MASIQLSMGIPSFSAEAPANWEHLTDWAHVLEAAGFDRVLVSEHIAFGMNMDAYADPGVGGTTGGRQPTGPDGPWLEPLTVLTYLAARTERIRLGTNILLAALRPAAVLAKTVATLDVLSGGRVDLGVGVGWQREEYEVAGVDFDRRGAILDQTLEVCTRLWLENEVSYASPELTFDRIHQMPKPVQRGGVPIWVSGTVNRAVARRLARFGKYWIPWGEDAREVGKGIGRMRAAVESAGGDPHGFGVTGSLLVKADADERPDLAAVAADAEALVKAGVTDLRLTHWPPRFGNRERDLRAFVEAVRGAVAG</sequence>
<dbReference type="InterPro" id="IPR011251">
    <property type="entry name" value="Luciferase-like_dom"/>
</dbReference>
<evidence type="ECO:0000256" key="3">
    <source>
        <dbReference type="ARBA" id="ARBA00023002"/>
    </source>
</evidence>
<proteinExistence type="predicted"/>
<dbReference type="InterPro" id="IPR019921">
    <property type="entry name" value="Lucif-like_OxRdtase_Rv2161c"/>
</dbReference>
<dbReference type="SUPFAM" id="SSF51679">
    <property type="entry name" value="Bacterial luciferase-like"/>
    <property type="match status" value="1"/>
</dbReference>
<keyword evidence="1" id="KW-0285">Flavoprotein</keyword>
<evidence type="ECO:0000313" key="8">
    <source>
        <dbReference type="Proteomes" id="UP000193710"/>
    </source>
</evidence>
<dbReference type="EMBL" id="LQPY01000037">
    <property type="protein sequence ID" value="ORX00253.1"/>
    <property type="molecule type" value="Genomic_DNA"/>
</dbReference>
<dbReference type="eggNOG" id="COG2141">
    <property type="taxonomic scope" value="Bacteria"/>
</dbReference>
<dbReference type="HOGENOM" id="CLU_027853_7_1_11"/>
<dbReference type="GO" id="GO:0008726">
    <property type="term" value="F:alkanesulfonate monooxygenase activity"/>
    <property type="evidence" value="ECO:0007669"/>
    <property type="project" value="TreeGrafter"/>
</dbReference>
<dbReference type="OrthoDB" id="4074025at2"/>
<feature type="domain" description="Luciferase-like" evidence="5">
    <location>
        <begin position="17"/>
        <end position="259"/>
    </location>
</feature>
<dbReference type="PANTHER" id="PTHR42847:SF4">
    <property type="entry name" value="ALKANESULFONATE MONOOXYGENASE-RELATED"/>
    <property type="match status" value="1"/>
</dbReference>